<accession>A0A329SRY1</accession>
<evidence type="ECO:0000313" key="6">
    <source>
        <dbReference type="EMBL" id="RAW38352.1"/>
    </source>
</evidence>
<proteinExistence type="predicted"/>
<dbReference type="EMBL" id="RCMV01000020">
    <property type="protein sequence ID" value="KAG3228192.1"/>
    <property type="molecule type" value="Genomic_DNA"/>
</dbReference>
<dbReference type="Proteomes" id="UP000251314">
    <property type="component" value="Unassembled WGS sequence"/>
</dbReference>
<dbReference type="Proteomes" id="UP000774804">
    <property type="component" value="Unassembled WGS sequence"/>
</dbReference>
<keyword evidence="7" id="KW-1185">Reference proteome</keyword>
<reference evidence="6 7" key="1">
    <citation type="submission" date="2018-01" db="EMBL/GenBank/DDBJ databases">
        <title>Draft genome of the strawberry crown rot pathogen Phytophthora cactorum.</title>
        <authorList>
            <person name="Armitage A.D."/>
            <person name="Lysoe E."/>
            <person name="Nellist C.F."/>
            <person name="Harrison R.J."/>
            <person name="Brurberg M.B."/>
        </authorList>
    </citation>
    <scope>NUCLEOTIDE SEQUENCE [LARGE SCALE GENOMIC DNA]</scope>
    <source>
        <strain evidence="6 7">10300</strain>
    </source>
</reference>
<sequence length="124" mass="14276">MPAKTYSSRGDNEACSLLTVVRFVVRERLQLHGIELPHVWRGIDDFLSELPRGWPLAEAYIRTGDLRCMQYVAAREPKEAEHPSYRMWMVNNVAALAMDRGDVKALEWLAKSYSPDTPARVEDW</sequence>
<dbReference type="OrthoDB" id="88772at2759"/>
<dbReference type="AlphaFoldDB" id="A0A329SRY1"/>
<evidence type="ECO:0000313" key="1">
    <source>
        <dbReference type="EMBL" id="KAG2866117.1"/>
    </source>
</evidence>
<gene>
    <name evidence="6" type="ORF">PC110_g5387</name>
    <name evidence="1" type="ORF">PC113_g3091</name>
    <name evidence="2" type="ORF">PC115_g3262</name>
    <name evidence="3" type="ORF">PC117_g3934</name>
    <name evidence="4" type="ORF">PC118_g1977</name>
    <name evidence="5" type="ORF">PC129_g1284</name>
</gene>
<dbReference type="Proteomes" id="UP000735874">
    <property type="component" value="Unassembled WGS sequence"/>
</dbReference>
<dbReference type="EMBL" id="MJFZ01000090">
    <property type="protein sequence ID" value="RAW38352.1"/>
    <property type="molecule type" value="Genomic_DNA"/>
</dbReference>
<reference evidence="5" key="2">
    <citation type="submission" date="2018-05" db="EMBL/GenBank/DDBJ databases">
        <title>Effector identification in a new, highly contiguous assembly of the strawberry crown rot pathogen Phytophthora cactorum.</title>
        <authorList>
            <person name="Armitage A.D."/>
            <person name="Nellist C.F."/>
            <person name="Bates H."/>
            <person name="Vickerstaff R.J."/>
            <person name="Harrison R.J."/>
        </authorList>
    </citation>
    <scope>NUCLEOTIDE SEQUENCE</scope>
    <source>
        <strain evidence="1">15-7</strain>
        <strain evidence="2">4032</strain>
        <strain evidence="3">4040</strain>
        <strain evidence="4">P415</strain>
        <strain evidence="5">P421</strain>
    </source>
</reference>
<dbReference type="Proteomes" id="UP000736787">
    <property type="component" value="Unassembled WGS sequence"/>
</dbReference>
<dbReference type="VEuPathDB" id="FungiDB:PC110_g5387"/>
<evidence type="ECO:0000313" key="5">
    <source>
        <dbReference type="EMBL" id="KAG3228192.1"/>
    </source>
</evidence>
<dbReference type="EMBL" id="RCMG01000045">
    <property type="protein sequence ID" value="KAG2866117.1"/>
    <property type="molecule type" value="Genomic_DNA"/>
</dbReference>
<dbReference type="Proteomes" id="UP000760860">
    <property type="component" value="Unassembled WGS sequence"/>
</dbReference>
<evidence type="ECO:0000313" key="2">
    <source>
        <dbReference type="EMBL" id="KAG2939177.1"/>
    </source>
</evidence>
<dbReference type="EMBL" id="RCMK01000059">
    <property type="protein sequence ID" value="KAG2951048.1"/>
    <property type="molecule type" value="Genomic_DNA"/>
</dbReference>
<dbReference type="EMBL" id="RCMI01000053">
    <property type="protein sequence ID" value="KAG2939177.1"/>
    <property type="molecule type" value="Genomic_DNA"/>
</dbReference>
<evidence type="ECO:0000313" key="4">
    <source>
        <dbReference type="EMBL" id="KAG2997347.1"/>
    </source>
</evidence>
<organism evidence="6 7">
    <name type="scientific">Phytophthora cactorum</name>
    <dbReference type="NCBI Taxonomy" id="29920"/>
    <lineage>
        <taxon>Eukaryota</taxon>
        <taxon>Sar</taxon>
        <taxon>Stramenopiles</taxon>
        <taxon>Oomycota</taxon>
        <taxon>Peronosporomycetes</taxon>
        <taxon>Peronosporales</taxon>
        <taxon>Peronosporaceae</taxon>
        <taxon>Phytophthora</taxon>
    </lineage>
</organism>
<dbReference type="Proteomes" id="UP000697107">
    <property type="component" value="Unassembled WGS sequence"/>
</dbReference>
<protein>
    <submittedName>
        <fullName evidence="6">Uncharacterized protein</fullName>
    </submittedName>
</protein>
<evidence type="ECO:0000313" key="7">
    <source>
        <dbReference type="Proteomes" id="UP000251314"/>
    </source>
</evidence>
<evidence type="ECO:0000313" key="3">
    <source>
        <dbReference type="EMBL" id="KAG2951048.1"/>
    </source>
</evidence>
<comment type="caution">
    <text evidence="6">The sequence shown here is derived from an EMBL/GenBank/DDBJ whole genome shotgun (WGS) entry which is preliminary data.</text>
</comment>
<name>A0A329SRY1_9STRA</name>
<dbReference type="EMBL" id="RCML01000027">
    <property type="protein sequence ID" value="KAG2997347.1"/>
    <property type="molecule type" value="Genomic_DNA"/>
</dbReference>